<gene>
    <name evidence="2" type="ORF">GGD41_000454</name>
</gene>
<accession>A0A7Y9W2S9</accession>
<name>A0A7Y9W2S9_9BURK</name>
<dbReference type="Gene3D" id="2.60.200.60">
    <property type="match status" value="1"/>
</dbReference>
<protein>
    <submittedName>
        <fullName evidence="2">Putative Zn-binding protein involved in type VI secretion</fullName>
    </submittedName>
</protein>
<evidence type="ECO:0000313" key="3">
    <source>
        <dbReference type="Proteomes" id="UP000572540"/>
    </source>
</evidence>
<dbReference type="CDD" id="cd14744">
    <property type="entry name" value="PAAR_CT_2"/>
    <property type="match status" value="1"/>
</dbReference>
<dbReference type="Pfam" id="PF05488">
    <property type="entry name" value="PAAR_motif"/>
    <property type="match status" value="1"/>
</dbReference>
<proteinExistence type="predicted"/>
<reference evidence="2 3" key="1">
    <citation type="submission" date="2020-07" db="EMBL/GenBank/DDBJ databases">
        <title>Exploring microbial biodiversity for novel pathways involved in the catabolism of aromatic compounds derived from lignin.</title>
        <authorList>
            <person name="Elkins J."/>
        </authorList>
    </citation>
    <scope>NUCLEOTIDE SEQUENCE [LARGE SCALE GENOMIC DNA]</scope>
    <source>
        <strain evidence="2 3">H2C3B</strain>
    </source>
</reference>
<evidence type="ECO:0000313" key="2">
    <source>
        <dbReference type="EMBL" id="NYH13226.1"/>
    </source>
</evidence>
<dbReference type="EMBL" id="JACCAU010000001">
    <property type="protein sequence ID" value="NYH13226.1"/>
    <property type="molecule type" value="Genomic_DNA"/>
</dbReference>
<comment type="caution">
    <text evidence="2">The sequence shown here is derived from an EMBL/GenBank/DDBJ whole genome shotgun (WGS) entry which is preliminary data.</text>
</comment>
<sequence>MFAFIREGDTTSHGGTVLPSGAVTIFYGKPISFVGTMVVCPKCKGVFPIVTTRNPRMTFGGKHAAFDGDKTACGATLIASQQTATANIPTGVGMGAKQEVGDPTQTYKGRFQVLDRNGQHVPNKPYSLRTADGGTVSGKTDADGYTQWHEAVAPASLIFGHGGGGED</sequence>
<evidence type="ECO:0000256" key="1">
    <source>
        <dbReference type="SAM" id="MobiDB-lite"/>
    </source>
</evidence>
<feature type="region of interest" description="Disordered" evidence="1">
    <location>
        <begin position="118"/>
        <end position="137"/>
    </location>
</feature>
<organism evidence="2 3">
    <name type="scientific">Paraburkholderia bryophila</name>
    <dbReference type="NCBI Taxonomy" id="420952"/>
    <lineage>
        <taxon>Bacteria</taxon>
        <taxon>Pseudomonadati</taxon>
        <taxon>Pseudomonadota</taxon>
        <taxon>Betaproteobacteria</taxon>
        <taxon>Burkholderiales</taxon>
        <taxon>Burkholderiaceae</taxon>
        <taxon>Paraburkholderia</taxon>
    </lineage>
</organism>
<dbReference type="Proteomes" id="UP000572540">
    <property type="component" value="Unassembled WGS sequence"/>
</dbReference>
<dbReference type="AlphaFoldDB" id="A0A7Y9W2S9"/>
<dbReference type="InterPro" id="IPR008727">
    <property type="entry name" value="PAAR_motif"/>
</dbReference>